<dbReference type="EMBL" id="JAQGDS010000004">
    <property type="protein sequence ID" value="KAJ6261132.1"/>
    <property type="molecule type" value="Genomic_DNA"/>
</dbReference>
<name>A0AAD6J325_DREDA</name>
<sequence>MLHDMNETSGRAMAMAGYQCSVDRFDETMRLLRTTSVSEQSWETKNFDLERKQRPNSNAGEKMWRTSEGSFWRMKAQQ</sequence>
<evidence type="ECO:0000313" key="1">
    <source>
        <dbReference type="EMBL" id="KAJ6261132.1"/>
    </source>
</evidence>
<dbReference type="AlphaFoldDB" id="A0AAD6J325"/>
<evidence type="ECO:0000313" key="2">
    <source>
        <dbReference type="Proteomes" id="UP001221413"/>
    </source>
</evidence>
<protein>
    <submittedName>
        <fullName evidence="1">Uncharacterized protein</fullName>
    </submittedName>
</protein>
<organism evidence="1 2">
    <name type="scientific">Drechslerella dactyloides</name>
    <name type="common">Nematode-trapping fungus</name>
    <name type="synonym">Arthrobotrys dactyloides</name>
    <dbReference type="NCBI Taxonomy" id="74499"/>
    <lineage>
        <taxon>Eukaryota</taxon>
        <taxon>Fungi</taxon>
        <taxon>Dikarya</taxon>
        <taxon>Ascomycota</taxon>
        <taxon>Pezizomycotina</taxon>
        <taxon>Orbiliomycetes</taxon>
        <taxon>Orbiliales</taxon>
        <taxon>Orbiliaceae</taxon>
        <taxon>Drechslerella</taxon>
    </lineage>
</organism>
<accession>A0AAD6J325</accession>
<gene>
    <name evidence="1" type="ORF">Dda_3798</name>
</gene>
<keyword evidence="2" id="KW-1185">Reference proteome</keyword>
<comment type="caution">
    <text evidence="1">The sequence shown here is derived from an EMBL/GenBank/DDBJ whole genome shotgun (WGS) entry which is preliminary data.</text>
</comment>
<proteinExistence type="predicted"/>
<reference evidence="1" key="1">
    <citation type="submission" date="2023-01" db="EMBL/GenBank/DDBJ databases">
        <title>The chitinases involved in constricting ring structure development in the nematode-trapping fungus Drechslerella dactyloides.</title>
        <authorList>
            <person name="Wang R."/>
            <person name="Zhang L."/>
            <person name="Tang P."/>
            <person name="Li S."/>
            <person name="Liang L."/>
        </authorList>
    </citation>
    <scope>NUCLEOTIDE SEQUENCE</scope>
    <source>
        <strain evidence="1">YMF1.00031</strain>
    </source>
</reference>
<dbReference type="Proteomes" id="UP001221413">
    <property type="component" value="Unassembled WGS sequence"/>
</dbReference>